<dbReference type="Proteomes" id="UP000182306">
    <property type="component" value="Chromosome"/>
</dbReference>
<gene>
    <name evidence="1" type="ORF">SAMCFNEI73_Ch3447</name>
</gene>
<keyword evidence="2" id="KW-1185">Reference proteome</keyword>
<dbReference type="KEGG" id="same:SAMCFNEI73_Ch3447"/>
<reference evidence="1 2" key="1">
    <citation type="submission" date="2015-10" db="EMBL/GenBank/DDBJ databases">
        <title>Genomic differences between typical nodule nitrogen-fixing rhizobial strains and those coming from bean seeds.</title>
        <authorList>
            <person name="Peralta H."/>
            <person name="Aguilar-Vera A."/>
            <person name="Diaz R."/>
            <person name="Mora Y."/>
            <person name="Martinez-Batallar G."/>
            <person name="Salazar E."/>
            <person name="Vargas-Lagunas C."/>
            <person name="Encarnacion S."/>
            <person name="Girard L."/>
            <person name="Mora J."/>
        </authorList>
    </citation>
    <scope>NUCLEOTIDE SEQUENCE [LARGE SCALE GENOMIC DNA]</scope>
    <source>
        <strain evidence="1 2">CFNEI 73</strain>
    </source>
</reference>
<name>A0A1L3LRJ4_9HYPH</name>
<dbReference type="EMBL" id="CP013107">
    <property type="protein sequence ID" value="APG92700.1"/>
    <property type="molecule type" value="Genomic_DNA"/>
</dbReference>
<accession>A0A1L3LRJ4</accession>
<proteinExistence type="predicted"/>
<protein>
    <submittedName>
        <fullName evidence="1">Uncharacterized protein</fullName>
    </submittedName>
</protein>
<evidence type="ECO:0000313" key="2">
    <source>
        <dbReference type="Proteomes" id="UP000182306"/>
    </source>
</evidence>
<sequence>MGAPINVMVFMSFFPRSNLLSSAEIIANSCDGKKMENCR</sequence>
<organism evidence="1 2">
    <name type="scientific">Sinorhizobium americanum</name>
    <dbReference type="NCBI Taxonomy" id="194963"/>
    <lineage>
        <taxon>Bacteria</taxon>
        <taxon>Pseudomonadati</taxon>
        <taxon>Pseudomonadota</taxon>
        <taxon>Alphaproteobacteria</taxon>
        <taxon>Hyphomicrobiales</taxon>
        <taxon>Rhizobiaceae</taxon>
        <taxon>Sinorhizobium/Ensifer group</taxon>
        <taxon>Sinorhizobium</taxon>
    </lineage>
</organism>
<dbReference type="AlphaFoldDB" id="A0A1L3LRJ4"/>
<evidence type="ECO:0000313" key="1">
    <source>
        <dbReference type="EMBL" id="APG92700.1"/>
    </source>
</evidence>